<name>A0AC58S4L5_TOBAC</name>
<keyword evidence="1" id="KW-1185">Reference proteome</keyword>
<sequence>MRAENGGMTIIENEKNELIPTRTEKCHFMVDEGIVLGHKISKRGIEGDQEKIEIICNLPPPTSVKGVRSFLGHVGFYRNFIKYFSKIANPMCNLLEKDAKFVFDEKCLKAFEELKQRLTTAPIIVTPRLVSSFRAHV</sequence>
<reference evidence="2" key="2">
    <citation type="submission" date="2025-08" db="UniProtKB">
        <authorList>
            <consortium name="RefSeq"/>
        </authorList>
    </citation>
    <scope>IDENTIFICATION</scope>
    <source>
        <tissue evidence="2">Leaf</tissue>
    </source>
</reference>
<evidence type="ECO:0000313" key="2">
    <source>
        <dbReference type="RefSeq" id="XP_075079890.1"/>
    </source>
</evidence>
<dbReference type="Proteomes" id="UP000790787">
    <property type="component" value="Chromosome 10"/>
</dbReference>
<dbReference type="RefSeq" id="XP_075079890.1">
    <property type="nucleotide sequence ID" value="XM_075223789.1"/>
</dbReference>
<gene>
    <name evidence="2" type="primary">LOC142165175</name>
</gene>
<evidence type="ECO:0000313" key="1">
    <source>
        <dbReference type="Proteomes" id="UP000790787"/>
    </source>
</evidence>
<organism evidence="1 2">
    <name type="scientific">Nicotiana tabacum</name>
    <name type="common">Common tobacco</name>
    <dbReference type="NCBI Taxonomy" id="4097"/>
    <lineage>
        <taxon>Eukaryota</taxon>
        <taxon>Viridiplantae</taxon>
        <taxon>Streptophyta</taxon>
        <taxon>Embryophyta</taxon>
        <taxon>Tracheophyta</taxon>
        <taxon>Spermatophyta</taxon>
        <taxon>Magnoliopsida</taxon>
        <taxon>eudicotyledons</taxon>
        <taxon>Gunneridae</taxon>
        <taxon>Pentapetalae</taxon>
        <taxon>asterids</taxon>
        <taxon>lamiids</taxon>
        <taxon>Solanales</taxon>
        <taxon>Solanaceae</taxon>
        <taxon>Nicotianoideae</taxon>
        <taxon>Nicotianeae</taxon>
        <taxon>Nicotiana</taxon>
    </lineage>
</organism>
<reference evidence="1" key="1">
    <citation type="journal article" date="2014" name="Nat. Commun.">
        <title>The tobacco genome sequence and its comparison with those of tomato and potato.</title>
        <authorList>
            <person name="Sierro N."/>
            <person name="Battey J.N."/>
            <person name="Ouadi S."/>
            <person name="Bakaher N."/>
            <person name="Bovet L."/>
            <person name="Willig A."/>
            <person name="Goepfert S."/>
            <person name="Peitsch M.C."/>
            <person name="Ivanov N.V."/>
        </authorList>
    </citation>
    <scope>NUCLEOTIDE SEQUENCE [LARGE SCALE GENOMIC DNA]</scope>
</reference>
<proteinExistence type="predicted"/>
<accession>A0AC58S4L5</accession>
<protein>
    <submittedName>
        <fullName evidence="2">Mitochondrial protein AtMg00860</fullName>
    </submittedName>
</protein>